<evidence type="ECO:0000259" key="5">
    <source>
        <dbReference type="PROSITE" id="PS50043"/>
    </source>
</evidence>
<gene>
    <name evidence="6" type="ORF">IAA69_05200</name>
</gene>
<name>A0A9D1A0Z6_9ACTN</name>
<feature type="domain" description="HTH luxR-type" evidence="5">
    <location>
        <begin position="398"/>
        <end position="462"/>
    </location>
</feature>
<evidence type="ECO:0000256" key="3">
    <source>
        <dbReference type="ARBA" id="ARBA00023163"/>
    </source>
</evidence>
<proteinExistence type="predicted"/>
<protein>
    <submittedName>
        <fullName evidence="6">Helix-turn-helix transcriptional regulator</fullName>
    </submittedName>
</protein>
<feature type="transmembrane region" description="Helical" evidence="4">
    <location>
        <begin position="194"/>
        <end position="217"/>
    </location>
</feature>
<dbReference type="PANTHER" id="PTHR44688">
    <property type="entry name" value="DNA-BINDING TRANSCRIPTIONAL ACTIVATOR DEVR_DOSR"/>
    <property type="match status" value="1"/>
</dbReference>
<dbReference type="InterPro" id="IPR036388">
    <property type="entry name" value="WH-like_DNA-bd_sf"/>
</dbReference>
<dbReference type="GO" id="GO:0003677">
    <property type="term" value="F:DNA binding"/>
    <property type="evidence" value="ECO:0007669"/>
    <property type="project" value="UniProtKB-KW"/>
</dbReference>
<keyword evidence="4" id="KW-0812">Transmembrane</keyword>
<keyword evidence="1" id="KW-0805">Transcription regulation</keyword>
<reference evidence="6" key="1">
    <citation type="submission" date="2020-10" db="EMBL/GenBank/DDBJ databases">
        <authorList>
            <person name="Gilroy R."/>
        </authorList>
    </citation>
    <scope>NUCLEOTIDE SEQUENCE</scope>
    <source>
        <strain evidence="6">ChiGjej1B1-2707</strain>
    </source>
</reference>
<accession>A0A9D1A0Z6</accession>
<feature type="transmembrane region" description="Helical" evidence="4">
    <location>
        <begin position="72"/>
        <end position="92"/>
    </location>
</feature>
<feature type="transmembrane region" description="Helical" evidence="4">
    <location>
        <begin position="129"/>
        <end position="150"/>
    </location>
</feature>
<feature type="transmembrane region" description="Helical" evidence="4">
    <location>
        <begin position="98"/>
        <end position="117"/>
    </location>
</feature>
<dbReference type="SMART" id="SM00421">
    <property type="entry name" value="HTH_LUXR"/>
    <property type="match status" value="1"/>
</dbReference>
<feature type="transmembrane region" description="Helical" evidence="4">
    <location>
        <begin position="258"/>
        <end position="276"/>
    </location>
</feature>
<feature type="transmembrane region" description="Helical" evidence="4">
    <location>
        <begin position="342"/>
        <end position="362"/>
    </location>
</feature>
<organism evidence="6 7">
    <name type="scientific">Candidatus Aveggerthella stercoripullorum</name>
    <dbReference type="NCBI Taxonomy" id="2840688"/>
    <lineage>
        <taxon>Bacteria</taxon>
        <taxon>Bacillati</taxon>
        <taxon>Actinomycetota</taxon>
        <taxon>Coriobacteriia</taxon>
        <taxon>Eggerthellales</taxon>
        <taxon>Eggerthellaceae</taxon>
        <taxon>Eggerthellaceae incertae sedis</taxon>
        <taxon>Candidatus Aveggerthella</taxon>
    </lineage>
</organism>
<reference evidence="6" key="2">
    <citation type="journal article" date="2021" name="PeerJ">
        <title>Extensive microbial diversity within the chicken gut microbiome revealed by metagenomics and culture.</title>
        <authorList>
            <person name="Gilroy R."/>
            <person name="Ravi A."/>
            <person name="Getino M."/>
            <person name="Pursley I."/>
            <person name="Horton D.L."/>
            <person name="Alikhan N.F."/>
            <person name="Baker D."/>
            <person name="Gharbi K."/>
            <person name="Hall N."/>
            <person name="Watson M."/>
            <person name="Adriaenssens E.M."/>
            <person name="Foster-Nyarko E."/>
            <person name="Jarju S."/>
            <person name="Secka A."/>
            <person name="Antonio M."/>
            <person name="Oren A."/>
            <person name="Chaudhuri R.R."/>
            <person name="La Ragione R."/>
            <person name="Hildebrand F."/>
            <person name="Pallen M.J."/>
        </authorList>
    </citation>
    <scope>NUCLEOTIDE SEQUENCE</scope>
    <source>
        <strain evidence="6">ChiGjej1B1-2707</strain>
    </source>
</reference>
<dbReference type="Gene3D" id="1.10.10.10">
    <property type="entry name" value="Winged helix-like DNA-binding domain superfamily/Winged helix DNA-binding domain"/>
    <property type="match status" value="1"/>
</dbReference>
<comment type="caution">
    <text evidence="6">The sequence shown here is derived from an EMBL/GenBank/DDBJ whole genome shotgun (WGS) entry which is preliminary data.</text>
</comment>
<dbReference type="InterPro" id="IPR000792">
    <property type="entry name" value="Tscrpt_reg_LuxR_C"/>
</dbReference>
<feature type="transmembrane region" description="Helical" evidence="4">
    <location>
        <begin position="156"/>
        <end position="173"/>
    </location>
</feature>
<dbReference type="PROSITE" id="PS50043">
    <property type="entry name" value="HTH_LUXR_2"/>
    <property type="match status" value="1"/>
</dbReference>
<evidence type="ECO:0000256" key="2">
    <source>
        <dbReference type="ARBA" id="ARBA00023125"/>
    </source>
</evidence>
<dbReference type="InterPro" id="IPR016032">
    <property type="entry name" value="Sig_transdc_resp-reg_C-effctor"/>
</dbReference>
<dbReference type="GO" id="GO:0006355">
    <property type="term" value="P:regulation of DNA-templated transcription"/>
    <property type="evidence" value="ECO:0007669"/>
    <property type="project" value="InterPro"/>
</dbReference>
<keyword evidence="4" id="KW-0472">Membrane</keyword>
<keyword evidence="3" id="KW-0804">Transcription</keyword>
<keyword evidence="4" id="KW-1133">Transmembrane helix</keyword>
<dbReference type="Pfam" id="PF00196">
    <property type="entry name" value="GerE"/>
    <property type="match status" value="1"/>
</dbReference>
<evidence type="ECO:0000256" key="1">
    <source>
        <dbReference type="ARBA" id="ARBA00023015"/>
    </source>
</evidence>
<dbReference type="CDD" id="cd06170">
    <property type="entry name" value="LuxR_C_like"/>
    <property type="match status" value="1"/>
</dbReference>
<keyword evidence="2" id="KW-0238">DNA-binding</keyword>
<evidence type="ECO:0000256" key="4">
    <source>
        <dbReference type="SAM" id="Phobius"/>
    </source>
</evidence>
<dbReference type="PRINTS" id="PR00038">
    <property type="entry name" value="HTHLUXR"/>
</dbReference>
<dbReference type="SUPFAM" id="SSF46894">
    <property type="entry name" value="C-terminal effector domain of the bipartite response regulators"/>
    <property type="match status" value="1"/>
</dbReference>
<dbReference type="Proteomes" id="UP000824261">
    <property type="component" value="Unassembled WGS sequence"/>
</dbReference>
<dbReference type="AlphaFoldDB" id="A0A9D1A0Z6"/>
<evidence type="ECO:0000313" key="6">
    <source>
        <dbReference type="EMBL" id="HIR01643.1"/>
    </source>
</evidence>
<dbReference type="PANTHER" id="PTHR44688:SF16">
    <property type="entry name" value="DNA-BINDING TRANSCRIPTIONAL ACTIVATOR DEVR_DOSR"/>
    <property type="match status" value="1"/>
</dbReference>
<dbReference type="EMBL" id="DVGB01000060">
    <property type="protein sequence ID" value="HIR01643.1"/>
    <property type="molecule type" value="Genomic_DNA"/>
</dbReference>
<feature type="transmembrane region" description="Helical" evidence="4">
    <location>
        <begin position="229"/>
        <end position="246"/>
    </location>
</feature>
<evidence type="ECO:0000313" key="7">
    <source>
        <dbReference type="Proteomes" id="UP000824261"/>
    </source>
</evidence>
<feature type="transmembrane region" description="Helical" evidence="4">
    <location>
        <begin position="43"/>
        <end position="60"/>
    </location>
</feature>
<feature type="transmembrane region" description="Helical" evidence="4">
    <location>
        <begin position="313"/>
        <end position="336"/>
    </location>
</feature>
<feature type="transmembrane region" description="Helical" evidence="4">
    <location>
        <begin position="288"/>
        <end position="306"/>
    </location>
</feature>
<sequence length="462" mass="49310">MGMVELFGKPADACRLGIACTLTWAFWLNGASGAPTDQPLWQLSYMVLSAMMAVLGVCALKRPHTMDAGRLGSAGAGMGVLGTIALVASLNMPNAGSLQVPAYLACGCALGLLYLQWGPFYAQVSTKQMVGYLFAANIAASLLKCVVHFVPDPLSFALASALPVVSAIACFRARKTMPEAPAPTVRFSDSSAFGLWKVFVALAVFSFLAAFLLGHAVGNQSAVPPANFAASRAFEMAVSAVVMAYVTTLGRSFNFAQLWRIVLVALAADVLLQIVLPEFDTLRCIESAVWDLIVLFSWLTIADIARHAVVDSLVVFGLGWPFYTLPFAAGSLVATAVGPGGLSSALVAVVLFVLLLTSAFCLEVRDQDTKLVFSELDESPDAPRDASEVADIEGSCEALARAHGLSPRELEVMKYLAKGRTKAYIAETLYLSENTVRSHTKHIYTKLDVHSKRDLMDLVGVE</sequence>